<dbReference type="Gene3D" id="3.40.30.10">
    <property type="entry name" value="Glutaredoxin"/>
    <property type="match status" value="1"/>
</dbReference>
<dbReference type="InterPro" id="IPR006659">
    <property type="entry name" value="Arsenate_reductase"/>
</dbReference>
<proteinExistence type="inferred from homology"/>
<sequence>MIKIYHNPKCSKSRCGLDLLKASGKEYEVVNYLKEGFTAEELKALLAKLHIAPIDLVRTKEAIWQELFAEKQLTDEEIIDAMVQYPKLVERPIVVNGNSAVIGRPTEKIEEIINKQ</sequence>
<dbReference type="SUPFAM" id="SSF52833">
    <property type="entry name" value="Thioredoxin-like"/>
    <property type="match status" value="1"/>
</dbReference>
<dbReference type="Pfam" id="PF03960">
    <property type="entry name" value="ArsC"/>
    <property type="match status" value="1"/>
</dbReference>
<comment type="caution">
    <text evidence="4">The sequence shown here is derived from an EMBL/GenBank/DDBJ whole genome shotgun (WGS) entry which is preliminary data.</text>
</comment>
<evidence type="ECO:0000313" key="4">
    <source>
        <dbReference type="EMBL" id="MBO1884365.1"/>
    </source>
</evidence>
<dbReference type="EC" id="1.20.4.1" evidence="4"/>
<dbReference type="CDD" id="cd03034">
    <property type="entry name" value="ArsC_ArsC"/>
    <property type="match status" value="1"/>
</dbReference>
<comment type="similarity">
    <text evidence="1 3">Belongs to the ArsC family.</text>
</comment>
<reference evidence="4 5" key="1">
    <citation type="submission" date="2021-03" db="EMBL/GenBank/DDBJ databases">
        <title>Isolation and description of Capnocytophaga bilenii sp. nov., a novel Capnocytophaga species, isolated from a gingivitis subject.</title>
        <authorList>
            <person name="Antezack A."/>
            <person name="Monnet-Corti V."/>
            <person name="La Scola B."/>
        </authorList>
    </citation>
    <scope>NUCLEOTIDE SEQUENCE [LARGE SCALE GENOMIC DNA]</scope>
    <source>
        <strain evidence="4 5">Marseille-Q4570</strain>
    </source>
</reference>
<dbReference type="InterPro" id="IPR036249">
    <property type="entry name" value="Thioredoxin-like_sf"/>
</dbReference>
<name>A0ABS3PYL5_9FLAO</name>
<dbReference type="Proteomes" id="UP000681610">
    <property type="component" value="Unassembled WGS sequence"/>
</dbReference>
<keyword evidence="2 4" id="KW-0560">Oxidoreductase</keyword>
<protein>
    <submittedName>
        <fullName evidence="4">Arsenate reductase (Glutaredoxin)</fullName>
        <ecNumber evidence="4">1.20.4.1</ecNumber>
    </submittedName>
</protein>
<dbReference type="EMBL" id="JAGDYP010000005">
    <property type="protein sequence ID" value="MBO1884365.1"/>
    <property type="molecule type" value="Genomic_DNA"/>
</dbReference>
<dbReference type="PANTHER" id="PTHR30041:SF4">
    <property type="entry name" value="ARSENATE REDUCTASE"/>
    <property type="match status" value="1"/>
</dbReference>
<dbReference type="GO" id="GO:0008794">
    <property type="term" value="F:arsenate reductase (glutaredoxin) activity"/>
    <property type="evidence" value="ECO:0007669"/>
    <property type="project" value="UniProtKB-EC"/>
</dbReference>
<dbReference type="PANTHER" id="PTHR30041">
    <property type="entry name" value="ARSENATE REDUCTASE"/>
    <property type="match status" value="1"/>
</dbReference>
<evidence type="ECO:0000256" key="2">
    <source>
        <dbReference type="ARBA" id="ARBA00023002"/>
    </source>
</evidence>
<dbReference type="PROSITE" id="PS51353">
    <property type="entry name" value="ARSC"/>
    <property type="match status" value="1"/>
</dbReference>
<evidence type="ECO:0000256" key="3">
    <source>
        <dbReference type="PROSITE-ProRule" id="PRU01282"/>
    </source>
</evidence>
<dbReference type="NCBIfam" id="TIGR00014">
    <property type="entry name" value="arsC"/>
    <property type="match status" value="1"/>
</dbReference>
<dbReference type="InterPro" id="IPR006660">
    <property type="entry name" value="Arsenate_reductase-like"/>
</dbReference>
<accession>A0ABS3PYL5</accession>
<evidence type="ECO:0000313" key="5">
    <source>
        <dbReference type="Proteomes" id="UP000681610"/>
    </source>
</evidence>
<organism evidence="4 5">
    <name type="scientific">Capnocytophaga bilenii</name>
    <dbReference type="NCBI Taxonomy" id="2819369"/>
    <lineage>
        <taxon>Bacteria</taxon>
        <taxon>Pseudomonadati</taxon>
        <taxon>Bacteroidota</taxon>
        <taxon>Flavobacteriia</taxon>
        <taxon>Flavobacteriales</taxon>
        <taxon>Flavobacteriaceae</taxon>
        <taxon>Capnocytophaga</taxon>
    </lineage>
</organism>
<keyword evidence="5" id="KW-1185">Reference proteome</keyword>
<gene>
    <name evidence="4" type="primary">arsC</name>
    <name evidence="4" type="ORF">J4N46_08005</name>
</gene>
<dbReference type="RefSeq" id="WP_009414635.1">
    <property type="nucleotide sequence ID" value="NZ_CAUQMC010000014.1"/>
</dbReference>
<evidence type="ECO:0000256" key="1">
    <source>
        <dbReference type="ARBA" id="ARBA00007198"/>
    </source>
</evidence>